<dbReference type="OrthoDB" id="9794577at2"/>
<dbReference type="GO" id="GO:0005524">
    <property type="term" value="F:ATP binding"/>
    <property type="evidence" value="ECO:0007669"/>
    <property type="project" value="UniProtKB-KW"/>
</dbReference>
<gene>
    <name evidence="12" type="ORF">SAMN05192574_10323</name>
</gene>
<comment type="similarity">
    <text evidence="1">Belongs to the CpsD/CapB family.</text>
</comment>
<evidence type="ECO:0000256" key="2">
    <source>
        <dbReference type="ARBA" id="ARBA00011903"/>
    </source>
</evidence>
<evidence type="ECO:0000256" key="1">
    <source>
        <dbReference type="ARBA" id="ARBA00007316"/>
    </source>
</evidence>
<keyword evidence="5" id="KW-0418">Kinase</keyword>
<dbReference type="Proteomes" id="UP000198942">
    <property type="component" value="Unassembled WGS sequence"/>
</dbReference>
<dbReference type="SUPFAM" id="SSF52540">
    <property type="entry name" value="P-loop containing nucleoside triphosphate hydrolases"/>
    <property type="match status" value="1"/>
</dbReference>
<dbReference type="EMBL" id="FOCL01000003">
    <property type="protein sequence ID" value="SEN39477.1"/>
    <property type="molecule type" value="Genomic_DNA"/>
</dbReference>
<evidence type="ECO:0000256" key="3">
    <source>
        <dbReference type="ARBA" id="ARBA00022679"/>
    </source>
</evidence>
<keyword evidence="6" id="KW-0067">ATP-binding</keyword>
<evidence type="ECO:0000313" key="13">
    <source>
        <dbReference type="Proteomes" id="UP000198942"/>
    </source>
</evidence>
<evidence type="ECO:0000256" key="10">
    <source>
        <dbReference type="SAM" id="Phobius"/>
    </source>
</evidence>
<keyword evidence="9" id="KW-0175">Coiled coil</keyword>
<evidence type="ECO:0000256" key="6">
    <source>
        <dbReference type="ARBA" id="ARBA00022840"/>
    </source>
</evidence>
<name>A0A1H8G7J5_9SPHI</name>
<dbReference type="STRING" id="551995.SAMN05192574_10323"/>
<dbReference type="Pfam" id="PF13614">
    <property type="entry name" value="AAA_31"/>
    <property type="match status" value="1"/>
</dbReference>
<dbReference type="Gene3D" id="3.40.50.300">
    <property type="entry name" value="P-loop containing nucleotide triphosphate hydrolases"/>
    <property type="match status" value="1"/>
</dbReference>
<dbReference type="PANTHER" id="PTHR32309">
    <property type="entry name" value="TYROSINE-PROTEIN KINASE"/>
    <property type="match status" value="1"/>
</dbReference>
<dbReference type="PANTHER" id="PTHR32309:SF13">
    <property type="entry name" value="FERRIC ENTEROBACTIN TRANSPORT PROTEIN FEPE"/>
    <property type="match status" value="1"/>
</dbReference>
<organism evidence="12 13">
    <name type="scientific">Mucilaginibacter gossypiicola</name>
    <dbReference type="NCBI Taxonomy" id="551995"/>
    <lineage>
        <taxon>Bacteria</taxon>
        <taxon>Pseudomonadati</taxon>
        <taxon>Bacteroidota</taxon>
        <taxon>Sphingobacteriia</taxon>
        <taxon>Sphingobacteriales</taxon>
        <taxon>Sphingobacteriaceae</taxon>
        <taxon>Mucilaginibacter</taxon>
    </lineage>
</organism>
<keyword evidence="10" id="KW-0812">Transmembrane</keyword>
<evidence type="ECO:0000256" key="8">
    <source>
        <dbReference type="ARBA" id="ARBA00051245"/>
    </source>
</evidence>
<feature type="coiled-coil region" evidence="9">
    <location>
        <begin position="247"/>
        <end position="281"/>
    </location>
</feature>
<evidence type="ECO:0000259" key="11">
    <source>
        <dbReference type="Pfam" id="PF13614"/>
    </source>
</evidence>
<accession>A0A1H8G7J5</accession>
<dbReference type="InterPro" id="IPR050445">
    <property type="entry name" value="Bact_polysacc_biosynth/exp"/>
</dbReference>
<dbReference type="GO" id="GO:0004715">
    <property type="term" value="F:non-membrane spanning protein tyrosine kinase activity"/>
    <property type="evidence" value="ECO:0007669"/>
    <property type="project" value="UniProtKB-EC"/>
</dbReference>
<dbReference type="NCBIfam" id="TIGR01007">
    <property type="entry name" value="eps_fam"/>
    <property type="match status" value="1"/>
</dbReference>
<evidence type="ECO:0000256" key="7">
    <source>
        <dbReference type="ARBA" id="ARBA00023137"/>
    </source>
</evidence>
<dbReference type="AlphaFoldDB" id="A0A1H8G7J5"/>
<sequence length="777" mass="87206">MEVANSIDSGSAKARVFFNKILFHWPLYLIFLTVCLGLAVFYLKYKRPVYQIYAKVMVKDQQKEANKAALEAINLTEAQTGIDEQMGLMSSIPVTKQVVEDLQLWTTYLERTPYYSYKDIYNTTPVEFKLISRGKGSLNSVFDIVIESDSTFLIKQPKEKATRFAFQNSLVNSFGTWKLDKTADFNHYIGKTIRIKLREIDDVVSYYQGAIHESPIAKSSMVAFRLEDEVPERGREIVDDLIRVYMAASVEEKRRSTQNTIKFVEERLGSITQELNNVENKYTGYKSVRGITEIADQSSQYVGGAQSNEKQLNDIKIQISVLDGVDRYLNSDDNKGNAPSTLGINSPAMQSYIDRLTDLQLERTKMLSTLPESNPLFNPINQQIALTRTALRENLKTTRASLLETQRNLQSVGSSYQSTIRSLPGQERDLKDIDRMKGIKENLFVYLLQKKEELSLDYASTISDAVTIDQAHSGSQSAPIPGSVYAMALLFGLIVPTGMIYGRDAFKNKVSSKSAIIEGTGLPVLIEITDSDTTDPIVVLNQKTFIGEQFRDLRTKLSYLHNNNNNPGKTTLFTSSISGEGKSFVLSNLGTVLAVAGKKTVLVELDLRNPTLAKRFNLKNSTTGLTDYIIGNANQAQIIQKSEISDDLHIICGGAVPPNPSELLGSKQLANLIAELKLKYDHILIDTPPVHILTDATIISPMCDLCLYVIRQDYTPSQELAFINELSVDNKLPRMKLIFNAVKSELHANSYIYQKNSYIKEPTRSMKSKMKKFATRF</sequence>
<feature type="transmembrane region" description="Helical" evidence="10">
    <location>
        <begin position="21"/>
        <end position="43"/>
    </location>
</feature>
<dbReference type="CDD" id="cd05387">
    <property type="entry name" value="BY-kinase"/>
    <property type="match status" value="1"/>
</dbReference>
<evidence type="ECO:0000256" key="4">
    <source>
        <dbReference type="ARBA" id="ARBA00022741"/>
    </source>
</evidence>
<reference evidence="13" key="1">
    <citation type="submission" date="2016-10" db="EMBL/GenBank/DDBJ databases">
        <authorList>
            <person name="Varghese N."/>
            <person name="Submissions S."/>
        </authorList>
    </citation>
    <scope>NUCLEOTIDE SEQUENCE [LARGE SCALE GENOMIC DNA]</scope>
    <source>
        <strain evidence="13">Gh-48</strain>
    </source>
</reference>
<evidence type="ECO:0000256" key="9">
    <source>
        <dbReference type="SAM" id="Coils"/>
    </source>
</evidence>
<comment type="catalytic activity">
    <reaction evidence="8">
        <text>L-tyrosyl-[protein] + ATP = O-phospho-L-tyrosyl-[protein] + ADP + H(+)</text>
        <dbReference type="Rhea" id="RHEA:10596"/>
        <dbReference type="Rhea" id="RHEA-COMP:10136"/>
        <dbReference type="Rhea" id="RHEA-COMP:20101"/>
        <dbReference type="ChEBI" id="CHEBI:15378"/>
        <dbReference type="ChEBI" id="CHEBI:30616"/>
        <dbReference type="ChEBI" id="CHEBI:46858"/>
        <dbReference type="ChEBI" id="CHEBI:61978"/>
        <dbReference type="ChEBI" id="CHEBI:456216"/>
        <dbReference type="EC" id="2.7.10.2"/>
    </reaction>
</comment>
<dbReference type="InterPro" id="IPR025669">
    <property type="entry name" value="AAA_dom"/>
</dbReference>
<evidence type="ECO:0000313" key="12">
    <source>
        <dbReference type="EMBL" id="SEN39477.1"/>
    </source>
</evidence>
<dbReference type="GO" id="GO:0005886">
    <property type="term" value="C:plasma membrane"/>
    <property type="evidence" value="ECO:0007669"/>
    <property type="project" value="TreeGrafter"/>
</dbReference>
<keyword evidence="3" id="KW-0808">Transferase</keyword>
<keyword evidence="10" id="KW-1133">Transmembrane helix</keyword>
<proteinExistence type="inferred from homology"/>
<feature type="domain" description="AAA" evidence="11">
    <location>
        <begin position="579"/>
        <end position="693"/>
    </location>
</feature>
<dbReference type="InterPro" id="IPR027417">
    <property type="entry name" value="P-loop_NTPase"/>
</dbReference>
<keyword evidence="4" id="KW-0547">Nucleotide-binding</keyword>
<keyword evidence="10" id="KW-0472">Membrane</keyword>
<dbReference type="EC" id="2.7.10.2" evidence="2"/>
<keyword evidence="7" id="KW-0829">Tyrosine-protein kinase</keyword>
<dbReference type="RefSeq" id="WP_091210391.1">
    <property type="nucleotide sequence ID" value="NZ_FOCL01000003.1"/>
</dbReference>
<evidence type="ECO:0000256" key="5">
    <source>
        <dbReference type="ARBA" id="ARBA00022777"/>
    </source>
</evidence>
<protein>
    <recommendedName>
        <fullName evidence="2">non-specific protein-tyrosine kinase</fullName>
        <ecNumber evidence="2">2.7.10.2</ecNumber>
    </recommendedName>
</protein>
<keyword evidence="13" id="KW-1185">Reference proteome</keyword>
<dbReference type="InterPro" id="IPR005702">
    <property type="entry name" value="Wzc-like_C"/>
</dbReference>